<protein>
    <submittedName>
        <fullName evidence="1">Uncharacterized protein</fullName>
    </submittedName>
</protein>
<proteinExistence type="predicted"/>
<organism evidence="1">
    <name type="scientific">Siphoviridae sp. ctTnV63</name>
    <dbReference type="NCBI Taxonomy" id="2825523"/>
    <lineage>
        <taxon>Viruses</taxon>
        <taxon>Duplodnaviria</taxon>
        <taxon>Heunggongvirae</taxon>
        <taxon>Uroviricota</taxon>
        <taxon>Caudoviricetes</taxon>
    </lineage>
</organism>
<sequence length="37" mass="4164">MRFISQVLYLLDTGAAVPVSSPIIRWDSVALALIYRK</sequence>
<evidence type="ECO:0000313" key="1">
    <source>
        <dbReference type="EMBL" id="DAD98633.1"/>
    </source>
</evidence>
<reference evidence="1" key="1">
    <citation type="journal article" date="2021" name="Proc. Natl. Acad. Sci. U.S.A.">
        <title>A Catalog of Tens of Thousands of Viruses from Human Metagenomes Reveals Hidden Associations with Chronic Diseases.</title>
        <authorList>
            <person name="Tisza M.J."/>
            <person name="Buck C.B."/>
        </authorList>
    </citation>
    <scope>NUCLEOTIDE SEQUENCE</scope>
    <source>
        <strain evidence="1">CtTnV63</strain>
    </source>
</reference>
<accession>A0A8S5NV72</accession>
<name>A0A8S5NV72_9CAUD</name>
<dbReference type="EMBL" id="BK015264">
    <property type="protein sequence ID" value="DAD98633.1"/>
    <property type="molecule type" value="Genomic_DNA"/>
</dbReference>